<feature type="compositionally biased region" description="Basic and acidic residues" evidence="1">
    <location>
        <begin position="2099"/>
        <end position="2109"/>
    </location>
</feature>
<dbReference type="InterPro" id="IPR051092">
    <property type="entry name" value="FYVE_RhoGEF_PH"/>
</dbReference>
<feature type="region of interest" description="Disordered" evidence="1">
    <location>
        <begin position="1"/>
        <end position="35"/>
    </location>
</feature>
<evidence type="ECO:0000313" key="3">
    <source>
        <dbReference type="EMBL" id="OAQ31281.1"/>
    </source>
</evidence>
<feature type="compositionally biased region" description="Polar residues" evidence="1">
    <location>
        <begin position="1847"/>
        <end position="1885"/>
    </location>
</feature>
<feature type="compositionally biased region" description="Polar residues" evidence="1">
    <location>
        <begin position="1505"/>
        <end position="1522"/>
    </location>
</feature>
<feature type="compositionally biased region" description="Low complexity" evidence="1">
    <location>
        <begin position="2629"/>
        <end position="2641"/>
    </location>
</feature>
<feature type="compositionally biased region" description="Low complexity" evidence="1">
    <location>
        <begin position="322"/>
        <end position="349"/>
    </location>
</feature>
<sequence>MITPTSSQRMLNLHHSSETFPSPCSRKPNSSPTGHHTFYNINTNASHHSPGMMATSASAPSFSYLHDTSSLLPLTTTCKRVGSEPLSDITSASVPLSPTLRRRASYTRRSQKAMHRAAIRRIITVSNQQQQHQQQKQQQTSTCRSTSAPQLSLSASDLSRLGVVTQAVLKDHPCLSSGRSFDNNDGLQRKQQKHIQSPSSALSTPTTIPTTTKRTKQPIPPSITTRRVVSASCYCPATTTTTATPTSISSNSTTYYSISSSSSPLHTANSSNTNASIHSSTHSCPPFTSSHLPSSSSCPSIHRSENTSSSAVTPFQSNTDASSSYSPFDDNSSPFHRSPSSTRRSGSTTLGRQHASYRHNKVRRQQQQQHSGPISAPVTTETPWRAMHTSYLFSDQQEDKAVVVGHRRHSAGDSLWKKFVQPAGDTLFGRLRSGSTSATTTIAPREMIFKSQKPPPRISTTSTLPLSVMIQVPQQQYQQTCLLTSTPRSSADRDLNNRLCPQKSELSEDDDASECFYSAVNSQNKEWNQNVDVSSCHQSRWSPFGATQTADMDFTWPQHTIQAPRSRPRPQGKSRRHRIGNDISIQRRPSLRPLQLQQQQQHLQQQGQQHSEETYRSPPSRTQLETIRQKRQLSVRYMRYLSAKPLPVLSRSSSTSKSRKRSFGPATTTATSHQFQSNLQLNKPLPPIPSAFIPSIGGFPLSKECLDGLFTPQDGYHEAISSMTGFEAVGSSSQRESKQELHTSLLQNGVGSKEAMDSTTVGAAVMVVMGGGSKQDLCGDGAPWADGSESKEELIQTNNLAKPSTMSMSMVMSKDELLDPSEEDVLETSYSKYKDEINGQDEKSTHNAADNNKSSFPSTTTLTTKTKDPSLASTPNTDKNTSPTSVAALSLKRLESFRFPLRKSPIEKNSMARSRLHQYHHHSHHHSLPYNTATATYAHHLSKAAFDAHHQPLTASDLVRQVHGSISCSNTTSGAVSTAKPNSSVFAPHNDIEARKIFLDVNSASFSPTIPRGGKESGFATSSRRQDSAWVSERYRRKMGQERLFRRSESCSNISQHRSSLSFNSSKKALLSLQARRVNKPDAKVHLLPEILTIATTSPVPSSGPAINEDEGPISGLETPVATAVILDTVLRTTTPHALFCEPQALASASVAAPASMAPAAVNSSHDNTDYQLRVSEQDRVVVDSILTELGATEAFPSQTKTADGDDVMVSSKKLVPALVGATKFEQGADSTTALAAAEVSESTSKETPVPLSEGNLPTTSTAFKIESVPVIDAGEIKRFVKRSHALQELETTEQSYVNDLDVLVHVHLRVLETKSWFPQSVHASLRRCVIGLLALHRNFLSHIQAYKTGEIDQENRAPLTVYSSLETAFQALSRDRRLYSQFCEVRMRTVNEINRTVGQSSITGMQKESKELMAQQGRPKSRTDLKDHLIKPIQRICRYPLLLKEILRLTSSEDPEYEFIDRAHACMKALAQQMDENQRITERKLLTEQFLKKLPETNFPRKSGISTPLHSAGSLSHSNSTDSHHQHNHNRQGSGNAIHPLPSSAAHGPAEELFEGGPFGEGILPGPLSKAYASTLGSIVLAGALEYVIMPDMPIRLRYYGCFLFESMLIVVKAKKMSLYEPRQWLPLRLCELYETTRLDGYTRFGWRIMYDQFRIDFGASCEAERQAWMTTLQTHIQAAKLDHARLPRNTAALETVVSSLPWNMARPTVLPSSKSMGSLIGSGSSCQVQVHHQPPSPTPSPWSTSSSAIPSPLMPPPPTATSSTSSTMMMAMSFMANTGEPEKWNDRGTPGVSLDAYAQYYEQHIHPHSYEPPSAGPYDPPRLALTRHLSVESNGDMPRGYGMAGNQTGNHASDCNHQDQGYNPLSRSVSQPRTRPFNESNPLSARKSESAASGTGHLLFPSTPFPWLVPDPRPRSHSFDVTRVFASSHSGIKPNQRTLVQNMFKDVSTENIWTTTTTATTTNHPSQPSPQPISANLSSPMTSRTGRYSTPMPFSYFNSNSSFSSNNAGGNAPPPPPTSSKAITGMVASTSGNSLSTAGSITVNEAGEDDETPSLTPTLQSTESSCTSLTNRILRRKDSGTSAKGSPNGPGPAPSEKTGEFQWDRRRSSATAAIAATLNFRKNSDYNTHSTHKTYNHVQYHRRRLSIPDLFNNSSDHSAVSGVAPPTRDGGGIYQRISVKARAQLIEKKATHGLTPSFASAPSLVESRNKSKKGGGLVGRRLKASQSSQDLSSSFALAASSSSSYLASLAMPGSSGENLATSLLGIDLEADREILNSLSSAAGEAARSRRGNGSSERIQRRSLGAALAMASIDRSSNTATQSSISSSIINTSTAAQGLRSSTSTQSLPVYLASNNSSTHSLVHSQAAGDSAHKDNAVEKIWMAMGRLTHKRSAGDRHGSSSSNKSQNRHHQQYQGYSQVSNQSSGSIVSEGGDDKPGIAGSPRPLRRSSTHASDSSSLTMVYNSGGASPVQESSMAHTNASSRNHYRTVSESTVRSMDSVTSIMSNGSIPHHYGILGDIIASSPSSVPRLTLTPSGSTRSRSSSNSSVHSNLLSIHDQSKSNELHYRQHHHHNKPQQHDARQPPLPWSFSEDHYHSENAISGGMAFGTSSPRSSTSSSRHHSGGTGSQKSISSSPSASSLSPILYYNQDSYQLQPSALHDRSSSTTKVPTSFQDGYTPVLLPHTLKLEPTTQDRRKSLSILQNLTQASQKFKTMIRSPTAGIRRRNVLNLSPVTMDHHNSGGVSRGAMLIDLGSGNTGVLTELPENEVGSVVLNGGDIDEQPFLSEKDMEEIFGADCVGSDII</sequence>
<dbReference type="OrthoDB" id="1716625at2759"/>
<feature type="region of interest" description="Disordered" evidence="1">
    <location>
        <begin position="833"/>
        <end position="885"/>
    </location>
</feature>
<feature type="region of interest" description="Disordered" evidence="1">
    <location>
        <begin position="2392"/>
        <end position="2495"/>
    </location>
</feature>
<feature type="compositionally biased region" description="Polar residues" evidence="1">
    <location>
        <begin position="18"/>
        <end position="35"/>
    </location>
</feature>
<feature type="compositionally biased region" description="Low complexity" evidence="1">
    <location>
        <begin position="240"/>
        <end position="264"/>
    </location>
</feature>
<feature type="domain" description="DH" evidence="2">
    <location>
        <begin position="1282"/>
        <end position="1478"/>
    </location>
</feature>
<feature type="region of interest" description="Disordered" evidence="1">
    <location>
        <begin position="1842"/>
        <end position="1898"/>
    </location>
</feature>
<feature type="compositionally biased region" description="Polar residues" evidence="1">
    <location>
        <begin position="1722"/>
        <end position="1732"/>
    </location>
</feature>
<accession>A0A197K3L1</accession>
<dbReference type="STRING" id="1314771.A0A197K3L1"/>
<feature type="region of interest" description="Disordered" evidence="1">
    <location>
        <begin position="648"/>
        <end position="673"/>
    </location>
</feature>
<feature type="region of interest" description="Disordered" evidence="1">
    <location>
        <begin position="554"/>
        <end position="629"/>
    </location>
</feature>
<feature type="compositionally biased region" description="Polar residues" evidence="1">
    <location>
        <begin position="194"/>
        <end position="203"/>
    </location>
</feature>
<evidence type="ECO:0000256" key="1">
    <source>
        <dbReference type="SAM" id="MobiDB-lite"/>
    </source>
</evidence>
<dbReference type="Pfam" id="PF00621">
    <property type="entry name" value="RhoGEF"/>
    <property type="match status" value="1"/>
</dbReference>
<feature type="compositionally biased region" description="Polar residues" evidence="1">
    <location>
        <begin position="1974"/>
        <end position="1990"/>
    </location>
</feature>
<feature type="compositionally biased region" description="Polar residues" evidence="1">
    <location>
        <begin position="177"/>
        <end position="186"/>
    </location>
</feature>
<feature type="region of interest" description="Disordered" evidence="1">
    <location>
        <begin position="240"/>
        <end position="381"/>
    </location>
</feature>
<dbReference type="CDD" id="cd00160">
    <property type="entry name" value="RhoGEF"/>
    <property type="match status" value="1"/>
</dbReference>
<feature type="compositionally biased region" description="Low complexity" evidence="1">
    <location>
        <begin position="2609"/>
        <end position="2619"/>
    </location>
</feature>
<organism evidence="3 4">
    <name type="scientific">Linnemannia elongata AG-77</name>
    <dbReference type="NCBI Taxonomy" id="1314771"/>
    <lineage>
        <taxon>Eukaryota</taxon>
        <taxon>Fungi</taxon>
        <taxon>Fungi incertae sedis</taxon>
        <taxon>Mucoromycota</taxon>
        <taxon>Mortierellomycotina</taxon>
        <taxon>Mortierellomycetes</taxon>
        <taxon>Mortierellales</taxon>
        <taxon>Mortierellaceae</taxon>
        <taxon>Linnemannia</taxon>
    </lineage>
</organism>
<gene>
    <name evidence="3" type="ORF">K457DRAFT_17382</name>
</gene>
<evidence type="ECO:0000313" key="4">
    <source>
        <dbReference type="Proteomes" id="UP000078512"/>
    </source>
</evidence>
<feature type="compositionally biased region" description="Polar residues" evidence="1">
    <location>
        <begin position="871"/>
        <end position="885"/>
    </location>
</feature>
<name>A0A197K3L1_9FUNG</name>
<feature type="compositionally biased region" description="Polar residues" evidence="1">
    <location>
        <begin position="2055"/>
        <end position="2073"/>
    </location>
</feature>
<feature type="compositionally biased region" description="Polar residues" evidence="1">
    <location>
        <begin position="265"/>
        <end position="283"/>
    </location>
</feature>
<feature type="region of interest" description="Disordered" evidence="1">
    <location>
        <begin position="174"/>
        <end position="223"/>
    </location>
</feature>
<feature type="compositionally biased region" description="Basic residues" evidence="1">
    <location>
        <begin position="566"/>
        <end position="578"/>
    </location>
</feature>
<dbReference type="SUPFAM" id="SSF48065">
    <property type="entry name" value="DBL homology domain (DH-domain)"/>
    <property type="match status" value="1"/>
</dbReference>
<dbReference type="SUPFAM" id="SSF50729">
    <property type="entry name" value="PH domain-like"/>
    <property type="match status" value="1"/>
</dbReference>
<keyword evidence="4" id="KW-1185">Reference proteome</keyword>
<dbReference type="PANTHER" id="PTHR12673:SF159">
    <property type="entry name" value="LD03170P"/>
    <property type="match status" value="1"/>
</dbReference>
<dbReference type="PANTHER" id="PTHR12673">
    <property type="entry name" value="FACIOGENITAL DYSPLASIA PROTEIN"/>
    <property type="match status" value="1"/>
</dbReference>
<dbReference type="InterPro" id="IPR035899">
    <property type="entry name" value="DBL_dom_sf"/>
</dbReference>
<evidence type="ECO:0000259" key="2">
    <source>
        <dbReference type="PROSITE" id="PS50010"/>
    </source>
</evidence>
<reference evidence="3 4" key="1">
    <citation type="submission" date="2016-05" db="EMBL/GenBank/DDBJ databases">
        <title>Genome sequencing reveals origins of a unique bacterial endosymbiosis in the earliest lineages of terrestrial Fungi.</title>
        <authorList>
            <consortium name="DOE Joint Genome Institute"/>
            <person name="Uehling J."/>
            <person name="Gryganskyi A."/>
            <person name="Hameed K."/>
            <person name="Tschaplinski T."/>
            <person name="Misztal P."/>
            <person name="Wu S."/>
            <person name="Desiro A."/>
            <person name="Vande Pol N."/>
            <person name="Du Z.-Y."/>
            <person name="Zienkiewicz A."/>
            <person name="Zienkiewicz K."/>
            <person name="Morin E."/>
            <person name="Tisserant E."/>
            <person name="Splivallo R."/>
            <person name="Hainaut M."/>
            <person name="Henrissat B."/>
            <person name="Ohm R."/>
            <person name="Kuo A."/>
            <person name="Yan J."/>
            <person name="Lipzen A."/>
            <person name="Nolan M."/>
            <person name="Labutti K."/>
            <person name="Barry K."/>
            <person name="Goldstein A."/>
            <person name="Labbe J."/>
            <person name="Schadt C."/>
            <person name="Tuskan G."/>
            <person name="Grigoriev I."/>
            <person name="Martin F."/>
            <person name="Vilgalys R."/>
            <person name="Bonito G."/>
        </authorList>
    </citation>
    <scope>NUCLEOTIDE SEQUENCE [LARGE SCALE GENOMIC DNA]</scope>
    <source>
        <strain evidence="3 4">AG-77</strain>
    </source>
</reference>
<feature type="region of interest" description="Disordered" evidence="1">
    <location>
        <begin position="126"/>
        <end position="148"/>
    </location>
</feature>
<feature type="region of interest" description="Disordered" evidence="1">
    <location>
        <begin position="2568"/>
        <end position="2641"/>
    </location>
</feature>
<dbReference type="Gene3D" id="2.30.29.30">
    <property type="entry name" value="Pleckstrin-homology domain (PH domain)/Phosphotyrosine-binding domain (PTB)"/>
    <property type="match status" value="1"/>
</dbReference>
<feature type="region of interest" description="Disordered" evidence="1">
    <location>
        <begin position="2007"/>
        <end position="2026"/>
    </location>
</feature>
<feature type="region of interest" description="Disordered" evidence="1">
    <location>
        <begin position="2199"/>
        <end position="2225"/>
    </location>
</feature>
<feature type="compositionally biased region" description="Low complexity" evidence="1">
    <location>
        <begin position="594"/>
        <end position="609"/>
    </location>
</feature>
<dbReference type="InterPro" id="IPR001849">
    <property type="entry name" value="PH_domain"/>
</dbReference>
<dbReference type="InterPro" id="IPR000219">
    <property type="entry name" value="DH_dom"/>
</dbReference>
<protein>
    <recommendedName>
        <fullName evidence="2">DH domain-containing protein</fullName>
    </recommendedName>
</protein>
<feature type="compositionally biased region" description="Polar residues" evidence="1">
    <location>
        <begin position="2460"/>
        <end position="2495"/>
    </location>
</feature>
<feature type="compositionally biased region" description="Low complexity" evidence="1">
    <location>
        <begin position="2531"/>
        <end position="2553"/>
    </location>
</feature>
<feature type="compositionally biased region" description="Polar residues" evidence="1">
    <location>
        <begin position="1"/>
        <end position="10"/>
    </location>
</feature>
<feature type="region of interest" description="Disordered" evidence="1">
    <location>
        <begin position="1722"/>
        <end position="1766"/>
    </location>
</feature>
<dbReference type="PROSITE" id="PS50010">
    <property type="entry name" value="DH_2"/>
    <property type="match status" value="1"/>
</dbReference>
<dbReference type="InterPro" id="IPR011993">
    <property type="entry name" value="PH-like_dom_sf"/>
</dbReference>
<dbReference type="SMART" id="SM00233">
    <property type="entry name" value="PH"/>
    <property type="match status" value="1"/>
</dbReference>
<dbReference type="Proteomes" id="UP000078512">
    <property type="component" value="Unassembled WGS sequence"/>
</dbReference>
<feature type="compositionally biased region" description="Low complexity" evidence="1">
    <location>
        <begin position="128"/>
        <end position="139"/>
    </location>
</feature>
<dbReference type="GO" id="GO:0005737">
    <property type="term" value="C:cytoplasm"/>
    <property type="evidence" value="ECO:0007669"/>
    <property type="project" value="TreeGrafter"/>
</dbReference>
<feature type="region of interest" description="Disordered" evidence="1">
    <location>
        <begin position="2526"/>
        <end position="2553"/>
    </location>
</feature>
<feature type="compositionally biased region" description="Basic residues" evidence="1">
    <location>
        <begin position="355"/>
        <end position="364"/>
    </location>
</feature>
<feature type="compositionally biased region" description="Polar residues" evidence="1">
    <location>
        <begin position="617"/>
        <end position="626"/>
    </location>
</feature>
<feature type="region of interest" description="Disordered" evidence="1">
    <location>
        <begin position="1960"/>
        <end position="1995"/>
    </location>
</feature>
<feature type="compositionally biased region" description="Polar residues" evidence="1">
    <location>
        <begin position="365"/>
        <end position="381"/>
    </location>
</feature>
<feature type="region of interest" description="Disordered" evidence="1">
    <location>
        <begin position="2047"/>
        <end position="2110"/>
    </location>
</feature>
<dbReference type="SMART" id="SM00325">
    <property type="entry name" value="RhoGEF"/>
    <property type="match status" value="1"/>
</dbReference>
<feature type="compositionally biased region" description="Basic and acidic residues" evidence="1">
    <location>
        <begin position="833"/>
        <end position="845"/>
    </location>
</feature>
<dbReference type="EMBL" id="KV442030">
    <property type="protein sequence ID" value="OAQ31281.1"/>
    <property type="molecule type" value="Genomic_DNA"/>
</dbReference>
<feature type="compositionally biased region" description="Low complexity" evidence="1">
    <location>
        <begin position="285"/>
        <end position="300"/>
    </location>
</feature>
<dbReference type="Gene3D" id="1.20.900.10">
    <property type="entry name" value="Dbl homology (DH) domain"/>
    <property type="match status" value="1"/>
</dbReference>
<proteinExistence type="predicted"/>
<dbReference type="GO" id="GO:0005085">
    <property type="term" value="F:guanyl-nucleotide exchange factor activity"/>
    <property type="evidence" value="ECO:0007669"/>
    <property type="project" value="InterPro"/>
</dbReference>
<feature type="compositionally biased region" description="Polar residues" evidence="1">
    <location>
        <begin position="2414"/>
        <end position="2429"/>
    </location>
</feature>
<feature type="compositionally biased region" description="Polar residues" evidence="1">
    <location>
        <begin position="306"/>
        <end position="321"/>
    </location>
</feature>
<feature type="compositionally biased region" description="Polar residues" evidence="1">
    <location>
        <begin position="846"/>
        <end position="858"/>
    </location>
</feature>
<feature type="region of interest" description="Disordered" evidence="1">
    <location>
        <begin position="1498"/>
        <end position="1543"/>
    </location>
</feature>
<feature type="compositionally biased region" description="Low complexity" evidence="1">
    <location>
        <begin position="1743"/>
        <end position="1753"/>
    </location>
</feature>